<sequence length="86" mass="9117">MPKPLRMRVTPKVLCYALLDVAGMLVLASGAMWLARGQTLFIPDFPASTPGAVLSVVGGIALMVWAVAGILRELIAQPTDQRADPT</sequence>
<keyword evidence="1" id="KW-0472">Membrane</keyword>
<gene>
    <name evidence="2" type="ORF">CAPSK01_002918</name>
</gene>
<comment type="caution">
    <text evidence="2">The sequence shown here is derived from an EMBL/GenBank/DDBJ whole genome shotgun (WGS) entry which is preliminary data.</text>
</comment>
<keyword evidence="1" id="KW-1133">Transmembrane helix</keyword>
<evidence type="ECO:0000313" key="2">
    <source>
        <dbReference type="EMBL" id="KFB67477.1"/>
    </source>
</evidence>
<protein>
    <submittedName>
        <fullName evidence="2">Uncharacterized protein</fullName>
    </submittedName>
</protein>
<dbReference type="STRING" id="1457154.CAPSK01_002918"/>
<reference evidence="2 3" key="1">
    <citation type="submission" date="2014-07" db="EMBL/GenBank/DDBJ databases">
        <title>Expanding our view of genomic diversity in Candidatus Accumulibacter clades.</title>
        <authorList>
            <person name="Skennerton C.T."/>
            <person name="Barr J.J."/>
            <person name="Slater F.R."/>
            <person name="Bond P.L."/>
            <person name="Tyson G.W."/>
        </authorList>
    </citation>
    <scope>NUCLEOTIDE SEQUENCE [LARGE SCALE GENOMIC DNA]</scope>
    <source>
        <strain evidence="3">SK-01</strain>
    </source>
</reference>
<feature type="transmembrane region" description="Helical" evidence="1">
    <location>
        <begin position="13"/>
        <end position="35"/>
    </location>
</feature>
<organism evidence="2 3">
    <name type="scientific">Candidatus Accumulibacter vicinus</name>
    <dbReference type="NCBI Taxonomy" id="2954382"/>
    <lineage>
        <taxon>Bacteria</taxon>
        <taxon>Pseudomonadati</taxon>
        <taxon>Pseudomonadota</taxon>
        <taxon>Betaproteobacteria</taxon>
        <taxon>Candidatus Accumulibacter</taxon>
    </lineage>
</organism>
<proteinExistence type="predicted"/>
<dbReference type="RefSeq" id="WP_034927078.1">
    <property type="nucleotide sequence ID" value="NZ_JDSS02000027.1"/>
</dbReference>
<keyword evidence="1" id="KW-0812">Transmembrane</keyword>
<feature type="transmembrane region" description="Helical" evidence="1">
    <location>
        <begin position="47"/>
        <end position="71"/>
    </location>
</feature>
<dbReference type="AlphaFoldDB" id="A0A084XYD3"/>
<dbReference type="EMBL" id="JDSS02000027">
    <property type="protein sequence ID" value="KFB67477.1"/>
    <property type="molecule type" value="Genomic_DNA"/>
</dbReference>
<accession>A0A084XYD3</accession>
<name>A0A084XYD3_9PROT</name>
<dbReference type="Proteomes" id="UP000019812">
    <property type="component" value="Unassembled WGS sequence"/>
</dbReference>
<evidence type="ECO:0000313" key="3">
    <source>
        <dbReference type="Proteomes" id="UP000019812"/>
    </source>
</evidence>
<evidence type="ECO:0000256" key="1">
    <source>
        <dbReference type="SAM" id="Phobius"/>
    </source>
</evidence>